<comment type="similarity">
    <text evidence="1 2">Belongs to the small heat shock protein (HSP20) family.</text>
</comment>
<organism evidence="4 5">
    <name type="scientific">Azohydromonas caseinilytica</name>
    <dbReference type="NCBI Taxonomy" id="2728836"/>
    <lineage>
        <taxon>Bacteria</taxon>
        <taxon>Pseudomonadati</taxon>
        <taxon>Pseudomonadota</taxon>
        <taxon>Betaproteobacteria</taxon>
        <taxon>Burkholderiales</taxon>
        <taxon>Sphaerotilaceae</taxon>
        <taxon>Azohydromonas</taxon>
    </lineage>
</organism>
<evidence type="ECO:0000256" key="1">
    <source>
        <dbReference type="PROSITE-ProRule" id="PRU00285"/>
    </source>
</evidence>
<dbReference type="InterPro" id="IPR002068">
    <property type="entry name" value="A-crystallin/Hsp20_dom"/>
</dbReference>
<reference evidence="4 5" key="1">
    <citation type="submission" date="2020-04" db="EMBL/GenBank/DDBJ databases">
        <title>Azohydromonas sp. isolated from soil.</title>
        <authorList>
            <person name="Dahal R.H."/>
        </authorList>
    </citation>
    <scope>NUCLEOTIDE SEQUENCE [LARGE SCALE GENOMIC DNA]</scope>
    <source>
        <strain evidence="4 5">G-1-1-14</strain>
    </source>
</reference>
<dbReference type="PROSITE" id="PS01031">
    <property type="entry name" value="SHSP"/>
    <property type="match status" value="1"/>
</dbReference>
<keyword evidence="5" id="KW-1185">Reference proteome</keyword>
<evidence type="ECO:0000256" key="2">
    <source>
        <dbReference type="RuleBase" id="RU003616"/>
    </source>
</evidence>
<comment type="caution">
    <text evidence="4">The sequence shown here is derived from an EMBL/GenBank/DDBJ whole genome shotgun (WGS) entry which is preliminary data.</text>
</comment>
<sequence length="141" mass="16091">MNALTPLSRFDDLFSEFRRMLQPLAQGVEPMGDIRLDLDESDKSYTVRADLPGVKKEDIRVEVDGNRVSIYAEIRKDVEEKDPKDKARVLMRETYRGSASRSFTLAHDIDEAGVAARLEDGVLKLTLPKREQTSRRRIAVQ</sequence>
<dbReference type="PANTHER" id="PTHR11527">
    <property type="entry name" value="HEAT-SHOCK PROTEIN 20 FAMILY MEMBER"/>
    <property type="match status" value="1"/>
</dbReference>
<dbReference type="Gene3D" id="2.60.40.790">
    <property type="match status" value="1"/>
</dbReference>
<gene>
    <name evidence="4" type="ORF">HHL10_24900</name>
</gene>
<dbReference type="RefSeq" id="WP_169163107.1">
    <property type="nucleotide sequence ID" value="NZ_JABBFW010000028.1"/>
</dbReference>
<dbReference type="InterPro" id="IPR008978">
    <property type="entry name" value="HSP20-like_chaperone"/>
</dbReference>
<dbReference type="Proteomes" id="UP000574067">
    <property type="component" value="Unassembled WGS sequence"/>
</dbReference>
<dbReference type="AlphaFoldDB" id="A0A848FK87"/>
<accession>A0A848FK87</accession>
<evidence type="ECO:0000313" key="5">
    <source>
        <dbReference type="Proteomes" id="UP000574067"/>
    </source>
</evidence>
<evidence type="ECO:0000259" key="3">
    <source>
        <dbReference type="PROSITE" id="PS01031"/>
    </source>
</evidence>
<protein>
    <submittedName>
        <fullName evidence="4">Hsp20 family protein</fullName>
    </submittedName>
</protein>
<proteinExistence type="inferred from homology"/>
<evidence type="ECO:0000313" key="4">
    <source>
        <dbReference type="EMBL" id="NML18211.1"/>
    </source>
</evidence>
<dbReference type="EMBL" id="JABBFW010000028">
    <property type="protein sequence ID" value="NML18211.1"/>
    <property type="molecule type" value="Genomic_DNA"/>
</dbReference>
<dbReference type="SUPFAM" id="SSF49764">
    <property type="entry name" value="HSP20-like chaperones"/>
    <property type="match status" value="1"/>
</dbReference>
<dbReference type="InterPro" id="IPR031107">
    <property type="entry name" value="Small_HSP"/>
</dbReference>
<feature type="domain" description="SHSP" evidence="3">
    <location>
        <begin position="27"/>
        <end position="141"/>
    </location>
</feature>
<dbReference type="Pfam" id="PF00011">
    <property type="entry name" value="HSP20"/>
    <property type="match status" value="1"/>
</dbReference>
<name>A0A848FK87_9BURK</name>